<dbReference type="RefSeq" id="WP_119796386.1">
    <property type="nucleotide sequence ID" value="NZ_QYZD01000043.1"/>
</dbReference>
<evidence type="ECO:0000256" key="1">
    <source>
        <dbReference type="ARBA" id="ARBA00010641"/>
    </source>
</evidence>
<keyword evidence="5" id="KW-0804">Transcription</keyword>
<dbReference type="EMBL" id="QYZD01000043">
    <property type="protein sequence ID" value="RJG18894.1"/>
    <property type="molecule type" value="Genomic_DNA"/>
</dbReference>
<evidence type="ECO:0000256" key="5">
    <source>
        <dbReference type="ARBA" id="ARBA00023163"/>
    </source>
</evidence>
<dbReference type="Proteomes" id="UP000266177">
    <property type="component" value="Unassembled WGS sequence"/>
</dbReference>
<dbReference type="AlphaFoldDB" id="A0A3A3GEH0"/>
<evidence type="ECO:0000256" key="2">
    <source>
        <dbReference type="ARBA" id="ARBA00023015"/>
    </source>
</evidence>
<dbReference type="InterPro" id="IPR039425">
    <property type="entry name" value="RNA_pol_sigma-70-like"/>
</dbReference>
<dbReference type="Pfam" id="PF08281">
    <property type="entry name" value="Sigma70_r4_2"/>
    <property type="match status" value="1"/>
</dbReference>
<gene>
    <name evidence="8" type="ORF">DQX05_26995</name>
</gene>
<dbReference type="GO" id="GO:0016987">
    <property type="term" value="F:sigma factor activity"/>
    <property type="evidence" value="ECO:0007669"/>
    <property type="project" value="UniProtKB-KW"/>
</dbReference>
<comment type="caution">
    <text evidence="8">The sequence shown here is derived from an EMBL/GenBank/DDBJ whole genome shotgun (WGS) entry which is preliminary data.</text>
</comment>
<dbReference type="PANTHER" id="PTHR43133:SF8">
    <property type="entry name" value="RNA POLYMERASE SIGMA FACTOR HI_1459-RELATED"/>
    <property type="match status" value="1"/>
</dbReference>
<evidence type="ECO:0000313" key="9">
    <source>
        <dbReference type="Proteomes" id="UP000266177"/>
    </source>
</evidence>
<keyword evidence="2" id="KW-0805">Transcription regulation</keyword>
<dbReference type="OrthoDB" id="2381154at2"/>
<proteinExistence type="inferred from homology"/>
<dbReference type="SUPFAM" id="SSF88659">
    <property type="entry name" value="Sigma3 and sigma4 domains of RNA polymerase sigma factors"/>
    <property type="match status" value="1"/>
</dbReference>
<accession>A0A3A3GEH0</accession>
<evidence type="ECO:0000313" key="8">
    <source>
        <dbReference type="EMBL" id="RJG18894.1"/>
    </source>
</evidence>
<comment type="similarity">
    <text evidence="1">Belongs to the sigma-70 factor family. ECF subfamily.</text>
</comment>
<dbReference type="GO" id="GO:0006352">
    <property type="term" value="P:DNA-templated transcription initiation"/>
    <property type="evidence" value="ECO:0007669"/>
    <property type="project" value="InterPro"/>
</dbReference>
<feature type="domain" description="RNA polymerase sigma factor 70 region 4 type 2" evidence="7">
    <location>
        <begin position="121"/>
        <end position="163"/>
    </location>
</feature>
<dbReference type="InterPro" id="IPR013249">
    <property type="entry name" value="RNA_pol_sigma70_r4_t2"/>
</dbReference>
<dbReference type="InterPro" id="IPR013324">
    <property type="entry name" value="RNA_pol_sigma_r3/r4-like"/>
</dbReference>
<keyword evidence="4" id="KW-0238">DNA-binding</keyword>
<name>A0A3A3GEH0_PANTH</name>
<dbReference type="InterPro" id="IPR014284">
    <property type="entry name" value="RNA_pol_sigma-70_dom"/>
</dbReference>
<evidence type="ECO:0000259" key="7">
    <source>
        <dbReference type="Pfam" id="PF08281"/>
    </source>
</evidence>
<keyword evidence="3" id="KW-0731">Sigma factor</keyword>
<reference evidence="8 9" key="1">
    <citation type="submission" date="2018-09" db="EMBL/GenBank/DDBJ databases">
        <title>Paenibacillus SK2017-BO5.</title>
        <authorList>
            <person name="Piskunova J.V."/>
            <person name="Dubiley S.A."/>
            <person name="Severinov K.V."/>
        </authorList>
    </citation>
    <scope>NUCLEOTIDE SEQUENCE [LARGE SCALE GENOMIC DNA]</scope>
    <source>
        <strain evidence="8 9">BO5</strain>
    </source>
</reference>
<organism evidence="8 9">
    <name type="scientific">Paenibacillus thiaminolyticus</name>
    <name type="common">Bacillus thiaminolyticus</name>
    <dbReference type="NCBI Taxonomy" id="49283"/>
    <lineage>
        <taxon>Bacteria</taxon>
        <taxon>Bacillati</taxon>
        <taxon>Bacillota</taxon>
        <taxon>Bacilli</taxon>
        <taxon>Bacillales</taxon>
        <taxon>Paenibacillaceae</taxon>
        <taxon>Paenibacillus</taxon>
    </lineage>
</organism>
<dbReference type="CDD" id="cd06171">
    <property type="entry name" value="Sigma70_r4"/>
    <property type="match status" value="1"/>
</dbReference>
<sequence>MAFVKSDLTSSASEAHDAILEALPSLRKYCMFLTGSPWDAEDLVQDACLKAIPVFRRPGGKPLQTEAYLLRTAKHAWIDRIRKDRTAQRLQLMQPLEDLIEVPDPDAGMELEAAMSWLLVYLSPLQRIVLLLRVGLGYSAAETAALLHTTEGAVKSALHRARTVLRTELPAEEEQLPVPEGVDERLLKDYLSAFRSGDAARIVDLGLQGAVEPVVSLHAVMGGRVSRGQGMLTNGARPSSWRMAA</sequence>
<dbReference type="Gene3D" id="1.10.10.10">
    <property type="entry name" value="Winged helix-like DNA-binding domain superfamily/Winged helix DNA-binding domain"/>
    <property type="match status" value="1"/>
</dbReference>
<feature type="domain" description="RNA polymerase sigma-70 region 2" evidence="6">
    <location>
        <begin position="22"/>
        <end position="85"/>
    </location>
</feature>
<dbReference type="NCBIfam" id="TIGR02937">
    <property type="entry name" value="sigma70-ECF"/>
    <property type="match status" value="1"/>
</dbReference>
<dbReference type="Pfam" id="PF04542">
    <property type="entry name" value="Sigma70_r2"/>
    <property type="match status" value="1"/>
</dbReference>
<dbReference type="InterPro" id="IPR013325">
    <property type="entry name" value="RNA_pol_sigma_r2"/>
</dbReference>
<dbReference type="Gene3D" id="1.10.1740.10">
    <property type="match status" value="1"/>
</dbReference>
<dbReference type="GO" id="GO:0003677">
    <property type="term" value="F:DNA binding"/>
    <property type="evidence" value="ECO:0007669"/>
    <property type="project" value="UniProtKB-KW"/>
</dbReference>
<evidence type="ECO:0000256" key="4">
    <source>
        <dbReference type="ARBA" id="ARBA00023125"/>
    </source>
</evidence>
<dbReference type="InterPro" id="IPR007627">
    <property type="entry name" value="RNA_pol_sigma70_r2"/>
</dbReference>
<dbReference type="SUPFAM" id="SSF88946">
    <property type="entry name" value="Sigma2 domain of RNA polymerase sigma factors"/>
    <property type="match status" value="1"/>
</dbReference>
<evidence type="ECO:0000256" key="3">
    <source>
        <dbReference type="ARBA" id="ARBA00023082"/>
    </source>
</evidence>
<evidence type="ECO:0000259" key="6">
    <source>
        <dbReference type="Pfam" id="PF04542"/>
    </source>
</evidence>
<dbReference type="PANTHER" id="PTHR43133">
    <property type="entry name" value="RNA POLYMERASE ECF-TYPE SIGMA FACTO"/>
    <property type="match status" value="1"/>
</dbReference>
<dbReference type="InterPro" id="IPR036388">
    <property type="entry name" value="WH-like_DNA-bd_sf"/>
</dbReference>
<protein>
    <submittedName>
        <fullName evidence="8">RNA polymerase sigma factor</fullName>
    </submittedName>
</protein>